<keyword evidence="10" id="KW-0804">Transcription</keyword>
<keyword evidence="9" id="KW-0010">Activator</keyword>
<dbReference type="AlphaFoldDB" id="K2PAX8"/>
<accession>K2PAX8</accession>
<evidence type="ECO:0000256" key="10">
    <source>
        <dbReference type="ARBA" id="ARBA00023163"/>
    </source>
</evidence>
<keyword evidence="7" id="KW-0805">Transcription regulation</keyword>
<keyword evidence="4" id="KW-0479">Metal-binding</keyword>
<dbReference type="EMBL" id="ALJF01000013">
    <property type="protein sequence ID" value="EKF58043.1"/>
    <property type="molecule type" value="Genomic_DNA"/>
</dbReference>
<dbReference type="STRING" id="1156935.QWE_15613"/>
<protein>
    <submittedName>
        <fullName evidence="13">Transcriptional regulator Ada / DNA-O6-methylguanine--protein-cysteine S-methyltransferase</fullName>
    </submittedName>
</protein>
<dbReference type="Gene3D" id="3.40.10.10">
    <property type="entry name" value="DNA Methylphosphotriester Repair Domain"/>
    <property type="match status" value="1"/>
</dbReference>
<dbReference type="InterPro" id="IPR035451">
    <property type="entry name" value="Ada-like_dom_sf"/>
</dbReference>
<evidence type="ECO:0000256" key="2">
    <source>
        <dbReference type="ARBA" id="ARBA00022603"/>
    </source>
</evidence>
<evidence type="ECO:0000256" key="3">
    <source>
        <dbReference type="ARBA" id="ARBA00022679"/>
    </source>
</evidence>
<gene>
    <name evidence="13" type="ORF">QWE_15613</name>
</gene>
<comment type="caution">
    <text evidence="13">The sequence shown here is derived from an EMBL/GenBank/DDBJ whole genome shotgun (WGS) entry which is preliminary data.</text>
</comment>
<dbReference type="eggNOG" id="COG2169">
    <property type="taxonomic scope" value="Bacteria"/>
</dbReference>
<proteinExistence type="predicted"/>
<evidence type="ECO:0000256" key="8">
    <source>
        <dbReference type="ARBA" id="ARBA00023125"/>
    </source>
</evidence>
<evidence type="ECO:0000256" key="9">
    <source>
        <dbReference type="ARBA" id="ARBA00023159"/>
    </source>
</evidence>
<dbReference type="SUPFAM" id="SSF57884">
    <property type="entry name" value="Ada DNA repair protein, N-terminal domain (N-Ada 10)"/>
    <property type="match status" value="1"/>
</dbReference>
<keyword evidence="14" id="KW-1185">Reference proteome</keyword>
<keyword evidence="2 13" id="KW-0489">Methyltransferase</keyword>
<organism evidence="13 14">
    <name type="scientific">Agrobacterium albertimagni AOL15</name>
    <dbReference type="NCBI Taxonomy" id="1156935"/>
    <lineage>
        <taxon>Bacteria</taxon>
        <taxon>Pseudomonadati</taxon>
        <taxon>Pseudomonadota</taxon>
        <taxon>Alphaproteobacteria</taxon>
        <taxon>Hyphomicrobiales</taxon>
        <taxon>Rhizobiaceae</taxon>
        <taxon>Rhizobium/Agrobacterium group</taxon>
        <taxon>Agrobacterium</taxon>
    </lineage>
</organism>
<dbReference type="OrthoDB" id="9802228at2"/>
<dbReference type="GO" id="GO:0006355">
    <property type="term" value="P:regulation of DNA-templated transcription"/>
    <property type="evidence" value="ECO:0007669"/>
    <property type="project" value="InterPro"/>
</dbReference>
<keyword evidence="8" id="KW-0238">DNA-binding</keyword>
<evidence type="ECO:0000256" key="7">
    <source>
        <dbReference type="ARBA" id="ARBA00023015"/>
    </source>
</evidence>
<dbReference type="Proteomes" id="UP000007123">
    <property type="component" value="Unassembled WGS sequence"/>
</dbReference>
<feature type="domain" description="Ada DNA repair metal-binding" evidence="12">
    <location>
        <begin position="10"/>
        <end position="74"/>
    </location>
</feature>
<evidence type="ECO:0000313" key="13">
    <source>
        <dbReference type="EMBL" id="EKF58043.1"/>
    </source>
</evidence>
<dbReference type="RefSeq" id="WP_006727115.1">
    <property type="nucleotide sequence ID" value="NZ_ALJF01000013.1"/>
</dbReference>
<name>K2PAX8_9HYPH</name>
<evidence type="ECO:0000259" key="12">
    <source>
        <dbReference type="Pfam" id="PF02805"/>
    </source>
</evidence>
<dbReference type="GO" id="GO:0008270">
    <property type="term" value="F:zinc ion binding"/>
    <property type="evidence" value="ECO:0007669"/>
    <property type="project" value="InterPro"/>
</dbReference>
<dbReference type="Pfam" id="PF02805">
    <property type="entry name" value="Ada_Zn_binding"/>
    <property type="match status" value="1"/>
</dbReference>
<comment type="cofactor">
    <cofactor evidence="1">
        <name>Zn(2+)</name>
        <dbReference type="ChEBI" id="CHEBI:29105"/>
    </cofactor>
</comment>
<dbReference type="PATRIC" id="fig|1156935.5.peg.3168"/>
<sequence>MKPDLTDDDARWQAIRTRDASHDGLFVYGVRSTGIFCRPSCPSGPARPENIVFLETAEAARAGGFKACLRCRPDQPETWAVTLPRSLTPGRSI</sequence>
<evidence type="ECO:0000313" key="14">
    <source>
        <dbReference type="Proteomes" id="UP000007123"/>
    </source>
</evidence>
<evidence type="ECO:0000256" key="1">
    <source>
        <dbReference type="ARBA" id="ARBA00001947"/>
    </source>
</evidence>
<dbReference type="FunFam" id="3.40.10.10:FF:000001">
    <property type="entry name" value="DNA-3-methyladenine glycosylase 2"/>
    <property type="match status" value="1"/>
</dbReference>
<keyword evidence="3 13" id="KW-0808">Transferase</keyword>
<dbReference type="GO" id="GO:0006307">
    <property type="term" value="P:DNA alkylation repair"/>
    <property type="evidence" value="ECO:0007669"/>
    <property type="project" value="UniProtKB-ARBA"/>
</dbReference>
<evidence type="ECO:0000256" key="4">
    <source>
        <dbReference type="ARBA" id="ARBA00022723"/>
    </source>
</evidence>
<dbReference type="GO" id="GO:0008168">
    <property type="term" value="F:methyltransferase activity"/>
    <property type="evidence" value="ECO:0007669"/>
    <property type="project" value="UniProtKB-KW"/>
</dbReference>
<reference evidence="13 14" key="1">
    <citation type="journal article" date="2012" name="J. Bacteriol.">
        <title>Draft Genome Sequence of Agrobacterium albertimagni Strain AOL15.</title>
        <authorList>
            <person name="Trimble W.L."/>
            <person name="Phung le T."/>
            <person name="Meyer F."/>
            <person name="Gilbert J.A."/>
            <person name="Silver S."/>
        </authorList>
    </citation>
    <scope>NUCLEOTIDE SEQUENCE [LARGE SCALE GENOMIC DNA]</scope>
    <source>
        <strain evidence="13 14">AOL15</strain>
    </source>
</reference>
<dbReference type="GO" id="GO:0032259">
    <property type="term" value="P:methylation"/>
    <property type="evidence" value="ECO:0007669"/>
    <property type="project" value="UniProtKB-KW"/>
</dbReference>
<dbReference type="GO" id="GO:0003677">
    <property type="term" value="F:DNA binding"/>
    <property type="evidence" value="ECO:0007669"/>
    <property type="project" value="UniProtKB-KW"/>
</dbReference>
<evidence type="ECO:0000256" key="11">
    <source>
        <dbReference type="ARBA" id="ARBA00023204"/>
    </source>
</evidence>
<dbReference type="InterPro" id="IPR004026">
    <property type="entry name" value="Ada_DNA_repair_Zn-bd"/>
</dbReference>
<keyword evidence="11" id="KW-0234">DNA repair</keyword>
<evidence type="ECO:0000256" key="5">
    <source>
        <dbReference type="ARBA" id="ARBA00022763"/>
    </source>
</evidence>
<keyword evidence="5" id="KW-0227">DNA damage</keyword>
<evidence type="ECO:0000256" key="6">
    <source>
        <dbReference type="ARBA" id="ARBA00022833"/>
    </source>
</evidence>
<keyword evidence="6" id="KW-0862">Zinc</keyword>